<name>A0A6G1HVI3_9PEZI</name>
<reference evidence="17" key="1">
    <citation type="journal article" date="2020" name="Stud. Mycol.">
        <title>101 Dothideomycetes genomes: a test case for predicting lifestyles and emergence of pathogens.</title>
        <authorList>
            <person name="Haridas S."/>
            <person name="Albert R."/>
            <person name="Binder M."/>
            <person name="Bloem J."/>
            <person name="Labutti K."/>
            <person name="Salamov A."/>
            <person name="Andreopoulos B."/>
            <person name="Baker S."/>
            <person name="Barry K."/>
            <person name="Bills G."/>
            <person name="Bluhm B."/>
            <person name="Cannon C."/>
            <person name="Castanera R."/>
            <person name="Culley D."/>
            <person name="Daum C."/>
            <person name="Ezra D."/>
            <person name="Gonzalez J."/>
            <person name="Henrissat B."/>
            <person name="Kuo A."/>
            <person name="Liang C."/>
            <person name="Lipzen A."/>
            <person name="Lutzoni F."/>
            <person name="Magnuson J."/>
            <person name="Mondo S."/>
            <person name="Nolan M."/>
            <person name="Ohm R."/>
            <person name="Pangilinan J."/>
            <person name="Park H.-J."/>
            <person name="Ramirez L."/>
            <person name="Alfaro M."/>
            <person name="Sun H."/>
            <person name="Tritt A."/>
            <person name="Yoshinaga Y."/>
            <person name="Zwiers L.-H."/>
            <person name="Turgeon B."/>
            <person name="Goodwin S."/>
            <person name="Spatafora J."/>
            <person name="Crous P."/>
            <person name="Grigoriev I."/>
        </authorList>
    </citation>
    <scope>NUCLEOTIDE SEQUENCE</scope>
    <source>
        <strain evidence="17">CBS 262.69</strain>
    </source>
</reference>
<evidence type="ECO:0000256" key="8">
    <source>
        <dbReference type="ARBA" id="ARBA00022842"/>
    </source>
</evidence>
<dbReference type="FunFam" id="3.40.50.970:FF:000019">
    <property type="entry name" value="Pyruvate decarboxylase isozyme"/>
    <property type="match status" value="1"/>
</dbReference>
<dbReference type="CDD" id="cd02005">
    <property type="entry name" value="TPP_PDC_IPDC"/>
    <property type="match status" value="1"/>
</dbReference>
<dbReference type="Pfam" id="PF02776">
    <property type="entry name" value="TPP_enzyme_N"/>
    <property type="match status" value="1"/>
</dbReference>
<keyword evidence="17" id="KW-0670">Pyruvate</keyword>
<keyword evidence="8 12" id="KW-0460">Magnesium</keyword>
<dbReference type="InterPro" id="IPR012000">
    <property type="entry name" value="Thiamin_PyroP_enz_cen_dom"/>
</dbReference>
<proteinExistence type="inferred from homology"/>
<dbReference type="InterPro" id="IPR011766">
    <property type="entry name" value="TPP_enzyme_TPP-bd"/>
</dbReference>
<keyword evidence="7" id="KW-0210">Decarboxylase</keyword>
<keyword evidence="9 13" id="KW-0786">Thiamine pyrophosphate</keyword>
<dbReference type="InterPro" id="IPR047214">
    <property type="entry name" value="TPP_PDC_IPDC"/>
</dbReference>
<comment type="similarity">
    <text evidence="3 13">Belongs to the TPP enzyme family.</text>
</comment>
<feature type="binding site" evidence="12">
    <location>
        <position position="476"/>
    </location>
    <ligand>
        <name>Mg(2+)</name>
        <dbReference type="ChEBI" id="CHEBI:18420"/>
    </ligand>
</feature>
<dbReference type="OrthoDB" id="3970464at2759"/>
<gene>
    <name evidence="17" type="ORF">EJ06DRAFT_522015</name>
</gene>
<evidence type="ECO:0000256" key="13">
    <source>
        <dbReference type="RuleBase" id="RU362132"/>
    </source>
</evidence>
<evidence type="ECO:0000256" key="10">
    <source>
        <dbReference type="ARBA" id="ARBA00023239"/>
    </source>
</evidence>
<dbReference type="Proteomes" id="UP000799640">
    <property type="component" value="Unassembled WGS sequence"/>
</dbReference>
<evidence type="ECO:0000259" key="15">
    <source>
        <dbReference type="Pfam" id="PF02775"/>
    </source>
</evidence>
<dbReference type="SUPFAM" id="SSF52518">
    <property type="entry name" value="Thiamin diphosphate-binding fold (THDP-binding)"/>
    <property type="match status" value="2"/>
</dbReference>
<dbReference type="GO" id="GO:0030976">
    <property type="term" value="F:thiamine pyrophosphate binding"/>
    <property type="evidence" value="ECO:0007669"/>
    <property type="project" value="InterPro"/>
</dbReference>
<dbReference type="GO" id="GO:0005634">
    <property type="term" value="C:nucleus"/>
    <property type="evidence" value="ECO:0007669"/>
    <property type="project" value="TreeGrafter"/>
</dbReference>
<dbReference type="InterPro" id="IPR012001">
    <property type="entry name" value="Thiamin_PyroP_enz_TPP-bd_dom"/>
</dbReference>
<feature type="domain" description="Thiamine pyrophosphate enzyme central" evidence="14">
    <location>
        <begin position="210"/>
        <end position="306"/>
    </location>
</feature>
<dbReference type="Pfam" id="PF02775">
    <property type="entry name" value="TPP_enzyme_C"/>
    <property type="match status" value="1"/>
</dbReference>
<feature type="binding site" evidence="11">
    <location>
        <position position="482"/>
    </location>
    <ligand>
        <name>pyruvate</name>
        <dbReference type="ChEBI" id="CHEBI:15361"/>
        <label>1</label>
        <note>substrate; ligand shared between two neighboring subunits</note>
    </ligand>
</feature>
<dbReference type="InterPro" id="IPR012110">
    <property type="entry name" value="PDC/IPDC-like"/>
</dbReference>
<comment type="cofactor">
    <cofactor evidence="2">
        <name>thiamine diphosphate</name>
        <dbReference type="ChEBI" id="CHEBI:58937"/>
    </cofactor>
</comment>
<comment type="catalytic activity">
    <reaction evidence="1">
        <text>a 2-oxocarboxylate + H(+) = an aldehyde + CO2</text>
        <dbReference type="Rhea" id="RHEA:11628"/>
        <dbReference type="ChEBI" id="CHEBI:15378"/>
        <dbReference type="ChEBI" id="CHEBI:16526"/>
        <dbReference type="ChEBI" id="CHEBI:17478"/>
        <dbReference type="ChEBI" id="CHEBI:35179"/>
        <dbReference type="EC" id="4.1.1.1"/>
    </reaction>
</comment>
<accession>A0A6G1HVI3</accession>
<evidence type="ECO:0000256" key="12">
    <source>
        <dbReference type="PIRSR" id="PIRSR036565-2"/>
    </source>
</evidence>
<evidence type="ECO:0000256" key="1">
    <source>
        <dbReference type="ARBA" id="ARBA00001041"/>
    </source>
</evidence>
<dbReference type="SUPFAM" id="SSF52467">
    <property type="entry name" value="DHS-like NAD/FAD-binding domain"/>
    <property type="match status" value="1"/>
</dbReference>
<protein>
    <recommendedName>
        <fullName evidence="5">Pyruvate decarboxylase</fullName>
        <ecNumber evidence="4">4.1.1.1</ecNumber>
    </recommendedName>
</protein>
<dbReference type="GO" id="GO:0000287">
    <property type="term" value="F:magnesium ion binding"/>
    <property type="evidence" value="ECO:0007669"/>
    <property type="project" value="InterPro"/>
</dbReference>
<dbReference type="InterPro" id="IPR047213">
    <property type="entry name" value="TPP_PYR_PDC_IPDC-like"/>
</dbReference>
<evidence type="ECO:0000259" key="14">
    <source>
        <dbReference type="Pfam" id="PF00205"/>
    </source>
</evidence>
<feature type="binding site" evidence="11">
    <location>
        <position position="164"/>
    </location>
    <ligand>
        <name>pyruvate</name>
        <dbReference type="ChEBI" id="CHEBI:15361"/>
        <label>2</label>
        <note>allosteric activator</note>
    </ligand>
</feature>
<evidence type="ECO:0000313" key="17">
    <source>
        <dbReference type="EMBL" id="KAF2399745.1"/>
    </source>
</evidence>
<feature type="binding site" evidence="12">
    <location>
        <position position="478"/>
    </location>
    <ligand>
        <name>Mg(2+)</name>
        <dbReference type="ChEBI" id="CHEBI:18420"/>
    </ligand>
</feature>
<dbReference type="Pfam" id="PF00205">
    <property type="entry name" value="TPP_enzyme_M"/>
    <property type="match status" value="1"/>
</dbReference>
<feature type="binding site" evidence="12">
    <location>
        <position position="449"/>
    </location>
    <ligand>
        <name>Mg(2+)</name>
        <dbReference type="ChEBI" id="CHEBI:18420"/>
    </ligand>
</feature>
<organism evidence="17 18">
    <name type="scientific">Trichodelitschia bisporula</name>
    <dbReference type="NCBI Taxonomy" id="703511"/>
    <lineage>
        <taxon>Eukaryota</taxon>
        <taxon>Fungi</taxon>
        <taxon>Dikarya</taxon>
        <taxon>Ascomycota</taxon>
        <taxon>Pezizomycotina</taxon>
        <taxon>Dothideomycetes</taxon>
        <taxon>Dothideomycetes incertae sedis</taxon>
        <taxon>Phaeotrichales</taxon>
        <taxon>Phaeotrichaceae</taxon>
        <taxon>Trichodelitschia</taxon>
    </lineage>
</organism>
<dbReference type="Gene3D" id="3.40.50.970">
    <property type="match status" value="2"/>
</dbReference>
<feature type="domain" description="Thiamine pyrophosphate enzyme N-terminal TPP-binding" evidence="16">
    <location>
        <begin position="13"/>
        <end position="118"/>
    </location>
</feature>
<dbReference type="AlphaFoldDB" id="A0A6G1HVI3"/>
<dbReference type="GO" id="GO:0005829">
    <property type="term" value="C:cytosol"/>
    <property type="evidence" value="ECO:0007669"/>
    <property type="project" value="TreeGrafter"/>
</dbReference>
<dbReference type="GO" id="GO:0004737">
    <property type="term" value="F:pyruvate decarboxylase activity"/>
    <property type="evidence" value="ECO:0007669"/>
    <property type="project" value="UniProtKB-EC"/>
</dbReference>
<dbReference type="PIRSF" id="PIRSF036565">
    <property type="entry name" value="Pyruvt_ip_decrb"/>
    <property type="match status" value="1"/>
</dbReference>
<dbReference type="EMBL" id="ML996696">
    <property type="protein sequence ID" value="KAF2399745.1"/>
    <property type="molecule type" value="Genomic_DNA"/>
</dbReference>
<dbReference type="EC" id="4.1.1.1" evidence="4"/>
<dbReference type="InterPro" id="IPR029035">
    <property type="entry name" value="DHS-like_NAD/FAD-binding_dom"/>
</dbReference>
<dbReference type="InterPro" id="IPR029061">
    <property type="entry name" value="THDP-binding"/>
</dbReference>
<feature type="domain" description="Thiamine pyrophosphate enzyme TPP-binding" evidence="15">
    <location>
        <begin position="406"/>
        <end position="528"/>
    </location>
</feature>
<dbReference type="CDD" id="cd07038">
    <property type="entry name" value="TPP_PYR_PDC_IPDC_like"/>
    <property type="match status" value="1"/>
</dbReference>
<dbReference type="PANTHER" id="PTHR43452">
    <property type="entry name" value="PYRUVATE DECARBOXYLASE"/>
    <property type="match status" value="1"/>
</dbReference>
<evidence type="ECO:0000313" key="18">
    <source>
        <dbReference type="Proteomes" id="UP000799640"/>
    </source>
</evidence>
<keyword evidence="18" id="KW-1185">Reference proteome</keyword>
<evidence type="ECO:0000256" key="6">
    <source>
        <dbReference type="ARBA" id="ARBA00022723"/>
    </source>
</evidence>
<evidence type="ECO:0000256" key="3">
    <source>
        <dbReference type="ARBA" id="ARBA00007812"/>
    </source>
</evidence>
<sequence>MDVRTAELKEPITVAEYLFRRLHEVGVRSVHGLPGDYNLVALDYLTNSGLRWVGNCNELNAGYAADGYARVKGIAAIVTTFGVGELSTLNAIAGAYSEYVPVVHIVGYPSTVSQRNGMLLHHTLGNGDYTVFSTMSRPISCAVSLLNDPMDAASLIDHAISQCYLHSRPVYISLPTDIVEKKIEGARLKKSLDLEYPPNEGEKEDYVVAVVLKYLREATNPVILVDACAIRHRALKETHELIKTSGLPTFVTPMGKGAVDETLPNYGGVYAGSGSNAGVRKAVESSDLVLTIGSIKSDFNTAGFTYRISDLNSVDLHSSFVRVRYSEYPGVRMNGVLHKVALHLGQLKVKAGPVPNNTIPDAESKSSDPTITQAWFWPRLGQWLCENDVVITETGTANFGIWETRFPKGVTAISQVLWGSIGYATGACQGAALAAKEVGINRTILFTGDGSFQLTAQEVSTMLKLRLNPIIFIICNKGYTIERYIHGWDAGYNDVQEWDYKGIPAVFGAAKGQAQTYVVKSKEDVEKLFTDKDFSAPMSDKLRFVELHIPRDDAPEALKSTAEAAAKRNAE</sequence>
<feature type="binding site" evidence="11">
    <location>
        <position position="36"/>
    </location>
    <ligand>
        <name>pyruvate</name>
        <dbReference type="ChEBI" id="CHEBI:15361"/>
        <label>1</label>
        <note>substrate; ligand shared between two neighboring subunits</note>
    </ligand>
</feature>
<dbReference type="PANTHER" id="PTHR43452:SF30">
    <property type="entry name" value="PYRUVATE DECARBOXYLASE ISOZYME 1-RELATED"/>
    <property type="match status" value="1"/>
</dbReference>
<dbReference type="Gene3D" id="3.40.50.1220">
    <property type="entry name" value="TPP-binding domain"/>
    <property type="match status" value="1"/>
</dbReference>
<keyword evidence="6 12" id="KW-0479">Metal-binding</keyword>
<dbReference type="FunFam" id="3.40.50.970:FF:000024">
    <property type="entry name" value="Pyruvate decarboxylase isozyme"/>
    <property type="match status" value="1"/>
</dbReference>
<evidence type="ECO:0000256" key="2">
    <source>
        <dbReference type="ARBA" id="ARBA00001964"/>
    </source>
</evidence>
<evidence type="ECO:0000256" key="9">
    <source>
        <dbReference type="ARBA" id="ARBA00023052"/>
    </source>
</evidence>
<comment type="cofactor">
    <cofactor evidence="12">
        <name>Mg(2+)</name>
        <dbReference type="ChEBI" id="CHEBI:18420"/>
    </cofactor>
    <text evidence="12">Binds 1 Mg(2+) per subunit.</text>
</comment>
<evidence type="ECO:0000256" key="5">
    <source>
        <dbReference type="ARBA" id="ARBA00014422"/>
    </source>
</evidence>
<keyword evidence="10" id="KW-0456">Lyase</keyword>
<evidence type="ECO:0000256" key="11">
    <source>
        <dbReference type="PIRSR" id="PIRSR036565-1"/>
    </source>
</evidence>
<feature type="binding site" evidence="11">
    <location>
        <position position="122"/>
    </location>
    <ligand>
        <name>pyruvate</name>
        <dbReference type="ChEBI" id="CHEBI:15361"/>
        <label>1</label>
        <note>substrate; ligand shared between two neighboring subunits</note>
    </ligand>
</feature>
<evidence type="ECO:0000256" key="7">
    <source>
        <dbReference type="ARBA" id="ARBA00022793"/>
    </source>
</evidence>
<evidence type="ECO:0000259" key="16">
    <source>
        <dbReference type="Pfam" id="PF02776"/>
    </source>
</evidence>
<dbReference type="GO" id="GO:0000949">
    <property type="term" value="P:aromatic amino acid family catabolic process to alcohol via Ehrlich pathway"/>
    <property type="evidence" value="ECO:0007669"/>
    <property type="project" value="TreeGrafter"/>
</dbReference>
<evidence type="ECO:0000256" key="4">
    <source>
        <dbReference type="ARBA" id="ARBA00013202"/>
    </source>
</evidence>